<dbReference type="EC" id="2.7.13.3" evidence="2"/>
<feature type="transmembrane region" description="Helical" evidence="7">
    <location>
        <begin position="137"/>
        <end position="154"/>
    </location>
</feature>
<dbReference type="InterPro" id="IPR050736">
    <property type="entry name" value="Sensor_HK_Regulatory"/>
</dbReference>
<dbReference type="Proteomes" id="UP001162741">
    <property type="component" value="Chromosome"/>
</dbReference>
<dbReference type="PANTHER" id="PTHR43711:SF1">
    <property type="entry name" value="HISTIDINE KINASE 1"/>
    <property type="match status" value="1"/>
</dbReference>
<dbReference type="Pfam" id="PF02518">
    <property type="entry name" value="HATPase_c"/>
    <property type="match status" value="1"/>
</dbReference>
<reference evidence="9" key="1">
    <citation type="submission" date="2022-10" db="EMBL/GenBank/DDBJ databases">
        <title>Chitinophaga sp. nov., isolated from soil.</title>
        <authorList>
            <person name="Jeon C.O."/>
        </authorList>
    </citation>
    <scope>NUCLEOTIDE SEQUENCE</scope>
    <source>
        <strain evidence="9">R8</strain>
    </source>
</reference>
<comment type="catalytic activity">
    <reaction evidence="1">
        <text>ATP + protein L-histidine = ADP + protein N-phospho-L-histidine.</text>
        <dbReference type="EC" id="2.7.13.3"/>
    </reaction>
</comment>
<dbReference type="CDD" id="cd00075">
    <property type="entry name" value="HATPase"/>
    <property type="match status" value="1"/>
</dbReference>
<dbReference type="GO" id="GO:0016301">
    <property type="term" value="F:kinase activity"/>
    <property type="evidence" value="ECO:0007669"/>
    <property type="project" value="UniProtKB-KW"/>
</dbReference>
<evidence type="ECO:0000256" key="4">
    <source>
        <dbReference type="ARBA" id="ARBA00022679"/>
    </source>
</evidence>
<protein>
    <recommendedName>
        <fullName evidence="2">histidine kinase</fullName>
        <ecNumber evidence="2">2.7.13.3</ecNumber>
    </recommendedName>
</protein>
<dbReference type="RefSeq" id="WP_264282222.1">
    <property type="nucleotide sequence ID" value="NZ_CP107006.1"/>
</dbReference>
<dbReference type="InterPro" id="IPR003661">
    <property type="entry name" value="HisK_dim/P_dom"/>
</dbReference>
<dbReference type="CDD" id="cd00082">
    <property type="entry name" value="HisKA"/>
    <property type="match status" value="1"/>
</dbReference>
<evidence type="ECO:0000256" key="3">
    <source>
        <dbReference type="ARBA" id="ARBA00022553"/>
    </source>
</evidence>
<sequence>MSDGLVMQLYGKFLTWWHTILGMGVRPGMSFIEARRTRLLNLIALPTIPFMVFFATVNFSQDRYVLATVNLLTLAGNFAVLFLHRAHRYLSARLFIILYSIVLYTFSGAYFHNGAEFFLLNILIITLLVYDTTWIRWSIALLTLTCFMVIHFLPQDAYVAVPVRRQWANVGMALIFIPIALSYFKQLHTDYQQITENQRKTLASMNRDKEKMFSIVAHDIRSPLATLEGLLDMFNVGEYTEAEMREGAEVLRKKIGPLSSTLDNLLRWSISQMKGIRSNPVEFDLTPVLQEVLDLLDPALKQKNLVIDDKTDIASSVYADRDQVAVILRNLISNALKFSHPGGRIGLRSYQQENLVYIEVQDEGVGMSVEQLGSLFSIRSEPGYGTRGERGTGLGLMLCREFAEQNGGELVVSSVEGEGTIFLVSLPAEEEDDGYVVG</sequence>
<feature type="transmembrane region" description="Helical" evidence="7">
    <location>
        <begin position="166"/>
        <end position="184"/>
    </location>
</feature>
<dbReference type="SMART" id="SM00387">
    <property type="entry name" value="HATPase_c"/>
    <property type="match status" value="1"/>
</dbReference>
<dbReference type="SUPFAM" id="SSF55874">
    <property type="entry name" value="ATPase domain of HSP90 chaperone/DNA topoisomerase II/histidine kinase"/>
    <property type="match status" value="1"/>
</dbReference>
<evidence type="ECO:0000259" key="8">
    <source>
        <dbReference type="PROSITE" id="PS50109"/>
    </source>
</evidence>
<feature type="transmembrane region" description="Helical" evidence="7">
    <location>
        <begin position="64"/>
        <end position="83"/>
    </location>
</feature>
<evidence type="ECO:0000256" key="5">
    <source>
        <dbReference type="ARBA" id="ARBA00022777"/>
    </source>
</evidence>
<evidence type="ECO:0000256" key="6">
    <source>
        <dbReference type="ARBA" id="ARBA00023012"/>
    </source>
</evidence>
<name>A0ABY6J7N4_9BACT</name>
<gene>
    <name evidence="9" type="ORF">MKQ68_04260</name>
</gene>
<dbReference type="EMBL" id="CP107006">
    <property type="protein sequence ID" value="UYQ94304.1"/>
    <property type="molecule type" value="Genomic_DNA"/>
</dbReference>
<keyword evidence="7" id="KW-0812">Transmembrane</keyword>
<organism evidence="9 10">
    <name type="scientific">Chitinophaga horti</name>
    <dbReference type="NCBI Taxonomy" id="2920382"/>
    <lineage>
        <taxon>Bacteria</taxon>
        <taxon>Pseudomonadati</taxon>
        <taxon>Bacteroidota</taxon>
        <taxon>Chitinophagia</taxon>
        <taxon>Chitinophagales</taxon>
        <taxon>Chitinophagaceae</taxon>
        <taxon>Chitinophaga</taxon>
    </lineage>
</organism>
<dbReference type="Gene3D" id="3.30.565.10">
    <property type="entry name" value="Histidine kinase-like ATPase, C-terminal domain"/>
    <property type="match status" value="1"/>
</dbReference>
<evidence type="ECO:0000256" key="2">
    <source>
        <dbReference type="ARBA" id="ARBA00012438"/>
    </source>
</evidence>
<keyword evidence="5 9" id="KW-0418">Kinase</keyword>
<dbReference type="PANTHER" id="PTHR43711">
    <property type="entry name" value="TWO-COMPONENT HISTIDINE KINASE"/>
    <property type="match status" value="1"/>
</dbReference>
<keyword evidence="7" id="KW-1133">Transmembrane helix</keyword>
<evidence type="ECO:0000313" key="10">
    <source>
        <dbReference type="Proteomes" id="UP001162741"/>
    </source>
</evidence>
<proteinExistence type="predicted"/>
<dbReference type="InterPro" id="IPR003594">
    <property type="entry name" value="HATPase_dom"/>
</dbReference>
<dbReference type="PRINTS" id="PR00344">
    <property type="entry name" value="BCTRLSENSOR"/>
</dbReference>
<dbReference type="InterPro" id="IPR004358">
    <property type="entry name" value="Sig_transdc_His_kin-like_C"/>
</dbReference>
<accession>A0ABY6J7N4</accession>
<keyword evidence="10" id="KW-1185">Reference proteome</keyword>
<keyword evidence="6" id="KW-0902">Two-component regulatory system</keyword>
<feature type="transmembrane region" description="Helical" evidence="7">
    <location>
        <begin position="39"/>
        <end position="58"/>
    </location>
</feature>
<dbReference type="InterPro" id="IPR036890">
    <property type="entry name" value="HATPase_C_sf"/>
</dbReference>
<keyword evidence="3" id="KW-0597">Phosphoprotein</keyword>
<evidence type="ECO:0000256" key="1">
    <source>
        <dbReference type="ARBA" id="ARBA00000085"/>
    </source>
</evidence>
<dbReference type="Gene3D" id="1.10.287.130">
    <property type="match status" value="1"/>
</dbReference>
<evidence type="ECO:0000313" key="9">
    <source>
        <dbReference type="EMBL" id="UYQ94304.1"/>
    </source>
</evidence>
<dbReference type="PROSITE" id="PS50109">
    <property type="entry name" value="HIS_KIN"/>
    <property type="match status" value="1"/>
</dbReference>
<evidence type="ECO:0000256" key="7">
    <source>
        <dbReference type="SAM" id="Phobius"/>
    </source>
</evidence>
<feature type="transmembrane region" description="Helical" evidence="7">
    <location>
        <begin position="90"/>
        <end position="107"/>
    </location>
</feature>
<dbReference type="InterPro" id="IPR036097">
    <property type="entry name" value="HisK_dim/P_sf"/>
</dbReference>
<feature type="domain" description="Histidine kinase" evidence="8">
    <location>
        <begin position="215"/>
        <end position="430"/>
    </location>
</feature>
<dbReference type="SUPFAM" id="SSF47384">
    <property type="entry name" value="Homodimeric domain of signal transducing histidine kinase"/>
    <property type="match status" value="1"/>
</dbReference>
<keyword evidence="4" id="KW-0808">Transferase</keyword>
<dbReference type="InterPro" id="IPR005467">
    <property type="entry name" value="His_kinase_dom"/>
</dbReference>
<keyword evidence="7" id="KW-0472">Membrane</keyword>